<dbReference type="AlphaFoldDB" id="T0SAI5"/>
<keyword evidence="2 4" id="KW-0378">Hydrolase</keyword>
<evidence type="ECO:0000313" key="6">
    <source>
        <dbReference type="EMBL" id="EQC58315.1"/>
    </source>
</evidence>
<keyword evidence="5" id="KW-1133">Transmembrane helix</keyword>
<dbReference type="GO" id="GO:0004553">
    <property type="term" value="F:hydrolase activity, hydrolyzing O-glycosyl compounds"/>
    <property type="evidence" value="ECO:0007669"/>
    <property type="project" value="InterPro"/>
</dbReference>
<sequence>MNNRVRKSRQPRIFKFGFGLILVVIVILIGLLAYEKIHSSVPSGKVTSLNSAKHDKTSSWVSTWAASPVDMGNHKYTGTIRNMLVTTVAGDSLRVNFTNAFGDSDLQVEDAYIAIADAKGNAIGKTSSLWLQKISKNGLVVTGKAARLLTNTEVKNPDDNGKSGTVLTIEAPYLTQAPDGTYVLLFSAGSYATADYFTGYAISKKLSGPYHYQGALATTALLKNQIVGPGGAELVQGKNDVETLLLHGWINGVNKTKSSRQLYELSFLWEEGHIPKVTK</sequence>
<evidence type="ECO:0000313" key="7">
    <source>
        <dbReference type="Proteomes" id="UP000015854"/>
    </source>
</evidence>
<comment type="similarity">
    <text evidence="1 4">Belongs to the glycosyl hydrolase 43 family.</text>
</comment>
<gene>
    <name evidence="6" type="ORF">LLT6_08470</name>
</gene>
<evidence type="ECO:0000256" key="4">
    <source>
        <dbReference type="RuleBase" id="RU361187"/>
    </source>
</evidence>
<protein>
    <submittedName>
        <fullName evidence="6">Uncharacterized protein</fullName>
    </submittedName>
</protein>
<evidence type="ECO:0000256" key="1">
    <source>
        <dbReference type="ARBA" id="ARBA00009865"/>
    </source>
</evidence>
<dbReference type="InterPro" id="IPR023296">
    <property type="entry name" value="Glyco_hydro_beta-prop_sf"/>
</dbReference>
<evidence type="ECO:0000256" key="2">
    <source>
        <dbReference type="ARBA" id="ARBA00022801"/>
    </source>
</evidence>
<evidence type="ECO:0000256" key="5">
    <source>
        <dbReference type="SAM" id="Phobius"/>
    </source>
</evidence>
<dbReference type="EMBL" id="ATBB01000023">
    <property type="protein sequence ID" value="EQC58315.1"/>
    <property type="molecule type" value="Genomic_DNA"/>
</dbReference>
<dbReference type="SUPFAM" id="SSF75005">
    <property type="entry name" value="Arabinanase/levansucrase/invertase"/>
    <property type="match status" value="1"/>
</dbReference>
<proteinExistence type="inferred from homology"/>
<keyword evidence="5" id="KW-0472">Membrane</keyword>
<name>T0SAI5_LACLC</name>
<organism evidence="6 7">
    <name type="scientific">Lactococcus cremoris subsp. cremoris TIFN6</name>
    <dbReference type="NCBI Taxonomy" id="1234876"/>
    <lineage>
        <taxon>Bacteria</taxon>
        <taxon>Bacillati</taxon>
        <taxon>Bacillota</taxon>
        <taxon>Bacilli</taxon>
        <taxon>Lactobacillales</taxon>
        <taxon>Streptococcaceae</taxon>
        <taxon>Lactococcus</taxon>
        <taxon>Lactococcus cremoris subsp. cremoris</taxon>
    </lineage>
</organism>
<evidence type="ECO:0000256" key="3">
    <source>
        <dbReference type="ARBA" id="ARBA00023295"/>
    </source>
</evidence>
<dbReference type="Gene3D" id="2.115.10.20">
    <property type="entry name" value="Glycosyl hydrolase domain, family 43"/>
    <property type="match status" value="1"/>
</dbReference>
<dbReference type="GO" id="GO:0005975">
    <property type="term" value="P:carbohydrate metabolic process"/>
    <property type="evidence" value="ECO:0007669"/>
    <property type="project" value="InterPro"/>
</dbReference>
<keyword evidence="5" id="KW-0812">Transmembrane</keyword>
<dbReference type="InterPro" id="IPR006710">
    <property type="entry name" value="Glyco_hydro_43"/>
</dbReference>
<comment type="caution">
    <text evidence="6">The sequence shown here is derived from an EMBL/GenBank/DDBJ whole genome shotgun (WGS) entry which is preliminary data.</text>
</comment>
<reference evidence="6 7" key="1">
    <citation type="journal article" date="2013" name="ISME J.">
        <title>Multifactorial diversity sustains microbial community stability.</title>
        <authorList>
            <person name="Erkus O."/>
            <person name="de Jager V.C."/>
            <person name="Spus M."/>
            <person name="van Alen-Boerrigter I.J."/>
            <person name="van Rijswijck I.M."/>
            <person name="Hazelwood L."/>
            <person name="Janssen P.W."/>
            <person name="van Hijum S.A."/>
            <person name="Kleerebezem M."/>
            <person name="Smid E.J."/>
        </authorList>
    </citation>
    <scope>NUCLEOTIDE SEQUENCE [LARGE SCALE GENOMIC DNA]</scope>
    <source>
        <strain evidence="6 7">TIFN6</strain>
    </source>
</reference>
<accession>T0SAI5</accession>
<dbReference type="Proteomes" id="UP000015854">
    <property type="component" value="Unassembled WGS sequence"/>
</dbReference>
<dbReference type="Pfam" id="PF04616">
    <property type="entry name" value="Glyco_hydro_43"/>
    <property type="match status" value="1"/>
</dbReference>
<dbReference type="PATRIC" id="fig|1234876.3.peg.146"/>
<feature type="transmembrane region" description="Helical" evidence="5">
    <location>
        <begin position="12"/>
        <end position="34"/>
    </location>
</feature>
<keyword evidence="3 4" id="KW-0326">Glycosidase</keyword>